<protein>
    <submittedName>
        <fullName evidence="1">Uncharacterized protein</fullName>
    </submittedName>
</protein>
<dbReference type="RefSeq" id="WP_189418462.1">
    <property type="nucleotide sequence ID" value="NZ_BMYZ01000001.1"/>
</dbReference>
<comment type="caution">
    <text evidence="1">The sequence shown here is derived from an EMBL/GenBank/DDBJ whole genome shotgun (WGS) entry which is preliminary data.</text>
</comment>
<accession>A0ABQ3AYQ5</accession>
<gene>
    <name evidence="1" type="ORF">GCM10011613_10700</name>
</gene>
<dbReference type="NCBIfam" id="NF046101">
    <property type="entry name" value="PA3496_fam"/>
    <property type="match status" value="1"/>
</dbReference>
<dbReference type="EMBL" id="BMYZ01000001">
    <property type="protein sequence ID" value="GGY68346.1"/>
    <property type="molecule type" value="Genomic_DNA"/>
</dbReference>
<proteinExistence type="predicted"/>
<dbReference type="Proteomes" id="UP000619761">
    <property type="component" value="Unassembled WGS sequence"/>
</dbReference>
<dbReference type="InterPro" id="IPR058510">
    <property type="entry name" value="DUF8197"/>
</dbReference>
<dbReference type="Pfam" id="PF26620">
    <property type="entry name" value="DUF8197"/>
    <property type="match status" value="1"/>
</dbReference>
<sequence>MNPSMQNYESDVIEQAMAAFLLQAVNAKSKSSKIKANMECRRKLEIKWEERRLKREISEFDFN</sequence>
<evidence type="ECO:0000313" key="2">
    <source>
        <dbReference type="Proteomes" id="UP000619761"/>
    </source>
</evidence>
<reference evidence="2" key="1">
    <citation type="journal article" date="2019" name="Int. J. Syst. Evol. Microbiol.">
        <title>The Global Catalogue of Microorganisms (GCM) 10K type strain sequencing project: providing services to taxonomists for standard genome sequencing and annotation.</title>
        <authorList>
            <consortium name="The Broad Institute Genomics Platform"/>
            <consortium name="The Broad Institute Genome Sequencing Center for Infectious Disease"/>
            <person name="Wu L."/>
            <person name="Ma J."/>
        </authorList>
    </citation>
    <scope>NUCLEOTIDE SEQUENCE [LARGE SCALE GENOMIC DNA]</scope>
    <source>
        <strain evidence="2">KCTC 32239</strain>
    </source>
</reference>
<evidence type="ECO:0000313" key="1">
    <source>
        <dbReference type="EMBL" id="GGY68346.1"/>
    </source>
</evidence>
<dbReference type="InterPro" id="IPR058059">
    <property type="entry name" value="PA3496-like"/>
</dbReference>
<organism evidence="1 2">
    <name type="scientific">Cellvibrio zantedeschiae</name>
    <dbReference type="NCBI Taxonomy" id="1237077"/>
    <lineage>
        <taxon>Bacteria</taxon>
        <taxon>Pseudomonadati</taxon>
        <taxon>Pseudomonadota</taxon>
        <taxon>Gammaproteobacteria</taxon>
        <taxon>Cellvibrionales</taxon>
        <taxon>Cellvibrionaceae</taxon>
        <taxon>Cellvibrio</taxon>
    </lineage>
</organism>
<name>A0ABQ3AYQ5_9GAMM</name>
<keyword evidence="2" id="KW-1185">Reference proteome</keyword>